<proteinExistence type="inferred from homology"/>
<name>A0A9P4U1Q1_9PEZI</name>
<dbReference type="GO" id="GO:0008474">
    <property type="term" value="F:palmitoyl-(protein) hydrolase activity"/>
    <property type="evidence" value="ECO:0007669"/>
    <property type="project" value="TreeGrafter"/>
</dbReference>
<reference evidence="3" key="1">
    <citation type="journal article" date="2020" name="Stud. Mycol.">
        <title>101 Dothideomycetes genomes: a test case for predicting lifestyles and emergence of pathogens.</title>
        <authorList>
            <person name="Haridas S."/>
            <person name="Albert R."/>
            <person name="Binder M."/>
            <person name="Bloem J."/>
            <person name="Labutti K."/>
            <person name="Salamov A."/>
            <person name="Andreopoulos B."/>
            <person name="Baker S."/>
            <person name="Barry K."/>
            <person name="Bills G."/>
            <person name="Bluhm B."/>
            <person name="Cannon C."/>
            <person name="Castanera R."/>
            <person name="Culley D."/>
            <person name="Daum C."/>
            <person name="Ezra D."/>
            <person name="Gonzalez J."/>
            <person name="Henrissat B."/>
            <person name="Kuo A."/>
            <person name="Liang C."/>
            <person name="Lipzen A."/>
            <person name="Lutzoni F."/>
            <person name="Magnuson J."/>
            <person name="Mondo S."/>
            <person name="Nolan M."/>
            <person name="Ohm R."/>
            <person name="Pangilinan J."/>
            <person name="Park H.-J."/>
            <person name="Ramirez L."/>
            <person name="Alfaro M."/>
            <person name="Sun H."/>
            <person name="Tritt A."/>
            <person name="Yoshinaga Y."/>
            <person name="Zwiers L.-H."/>
            <person name="Turgeon B."/>
            <person name="Goodwin S."/>
            <person name="Spatafora J."/>
            <person name="Crous P."/>
            <person name="Grigoriev I."/>
        </authorList>
    </citation>
    <scope>NUCLEOTIDE SEQUENCE</scope>
    <source>
        <strain evidence="3">CBS 130266</strain>
    </source>
</reference>
<protein>
    <submittedName>
        <fullName evidence="3">Alpha/beta-hydrolase</fullName>
    </submittedName>
</protein>
<evidence type="ECO:0000313" key="3">
    <source>
        <dbReference type="EMBL" id="KAF2434075.1"/>
    </source>
</evidence>
<dbReference type="PANTHER" id="PTHR10655">
    <property type="entry name" value="LYSOPHOSPHOLIPASE-RELATED"/>
    <property type="match status" value="1"/>
</dbReference>
<comment type="caution">
    <text evidence="3">The sequence shown here is derived from an EMBL/GenBank/DDBJ whole genome shotgun (WGS) entry which is preliminary data.</text>
</comment>
<dbReference type="InterPro" id="IPR003140">
    <property type="entry name" value="PLipase/COase/thioEstase"/>
</dbReference>
<feature type="domain" description="Phospholipase/carboxylesterase/thioesterase" evidence="2">
    <location>
        <begin position="233"/>
        <end position="300"/>
    </location>
</feature>
<dbReference type="Proteomes" id="UP000800235">
    <property type="component" value="Unassembled WGS sequence"/>
</dbReference>
<comment type="similarity">
    <text evidence="1">Belongs to the AB hydrolase superfamily. AB hydrolase 2 family.</text>
</comment>
<keyword evidence="4" id="KW-1185">Reference proteome</keyword>
<dbReference type="GO" id="GO:0052689">
    <property type="term" value="F:carboxylic ester hydrolase activity"/>
    <property type="evidence" value="ECO:0007669"/>
    <property type="project" value="TreeGrafter"/>
</dbReference>
<dbReference type="OrthoDB" id="2418081at2759"/>
<sequence>MAENRSKKSAKYPEPLIVLPIKEHKQSFIILHGRGSSAQKFSEPFLSHAITPLQSEGTTTSAAESPTFQSSFPHAKFVFPNAALRRAVIYHRSLTHQWFDNWSLDRPEYRQELQNEGLRESSKFVHSLLQKEIDIVGAPNVILIGLSQGCATSLISLLTWEGQPIAGMLGMCGWLPLREMMAQNISDPGEEDNPFGVEEDGMSENPKLAKLGETAVFLKQELELEEDDDHGSSPFSIPLQHIPVFLGHGDEDVKVPCELGRKASKFLQDLEIRVEWNEYKKLGHWYSADMLRDMVRFIHTIPGWEEDS</sequence>
<dbReference type="EMBL" id="MU007018">
    <property type="protein sequence ID" value="KAF2434075.1"/>
    <property type="molecule type" value="Genomic_DNA"/>
</dbReference>
<organism evidence="3 4">
    <name type="scientific">Tothia fuscella</name>
    <dbReference type="NCBI Taxonomy" id="1048955"/>
    <lineage>
        <taxon>Eukaryota</taxon>
        <taxon>Fungi</taxon>
        <taxon>Dikarya</taxon>
        <taxon>Ascomycota</taxon>
        <taxon>Pezizomycotina</taxon>
        <taxon>Dothideomycetes</taxon>
        <taxon>Pleosporomycetidae</taxon>
        <taxon>Venturiales</taxon>
        <taxon>Cylindrosympodiaceae</taxon>
        <taxon>Tothia</taxon>
    </lineage>
</organism>
<evidence type="ECO:0000256" key="1">
    <source>
        <dbReference type="ARBA" id="ARBA00006499"/>
    </source>
</evidence>
<dbReference type="InterPro" id="IPR029058">
    <property type="entry name" value="AB_hydrolase_fold"/>
</dbReference>
<gene>
    <name evidence="3" type="ORF">EJ08DRAFT_22682</name>
</gene>
<dbReference type="AlphaFoldDB" id="A0A9P4U1Q1"/>
<dbReference type="InterPro" id="IPR050565">
    <property type="entry name" value="LYPA1-2/EST-like"/>
</dbReference>
<feature type="domain" description="Phospholipase/carboxylesterase/thioesterase" evidence="2">
    <location>
        <begin position="61"/>
        <end position="186"/>
    </location>
</feature>
<dbReference type="Gene3D" id="3.40.50.1820">
    <property type="entry name" value="alpha/beta hydrolase"/>
    <property type="match status" value="1"/>
</dbReference>
<evidence type="ECO:0000259" key="2">
    <source>
        <dbReference type="Pfam" id="PF02230"/>
    </source>
</evidence>
<dbReference type="GO" id="GO:0005737">
    <property type="term" value="C:cytoplasm"/>
    <property type="evidence" value="ECO:0007669"/>
    <property type="project" value="TreeGrafter"/>
</dbReference>
<dbReference type="PANTHER" id="PTHR10655:SF64">
    <property type="entry name" value="PHOSPHOLIPASE_CARBOXYLESTERASE_THIOESTERASE DOMAIN-CONTAINING PROTEIN"/>
    <property type="match status" value="1"/>
</dbReference>
<dbReference type="SUPFAM" id="SSF53474">
    <property type="entry name" value="alpha/beta-Hydrolases"/>
    <property type="match status" value="1"/>
</dbReference>
<dbReference type="Pfam" id="PF02230">
    <property type="entry name" value="Abhydrolase_2"/>
    <property type="match status" value="2"/>
</dbReference>
<evidence type="ECO:0000313" key="4">
    <source>
        <dbReference type="Proteomes" id="UP000800235"/>
    </source>
</evidence>
<accession>A0A9P4U1Q1</accession>